<dbReference type="OrthoDB" id="2587563at2759"/>
<feature type="compositionally biased region" description="Polar residues" evidence="1">
    <location>
        <begin position="528"/>
        <end position="547"/>
    </location>
</feature>
<feature type="compositionally biased region" description="Polar residues" evidence="1">
    <location>
        <begin position="561"/>
        <end position="572"/>
    </location>
</feature>
<dbReference type="InterPro" id="IPR036390">
    <property type="entry name" value="WH_DNA-bd_sf"/>
</dbReference>
<dbReference type="Proteomes" id="UP000829685">
    <property type="component" value="Unassembled WGS sequence"/>
</dbReference>
<organism evidence="2 3">
    <name type="scientific">Neoarthrinium moseri</name>
    <dbReference type="NCBI Taxonomy" id="1658444"/>
    <lineage>
        <taxon>Eukaryota</taxon>
        <taxon>Fungi</taxon>
        <taxon>Dikarya</taxon>
        <taxon>Ascomycota</taxon>
        <taxon>Pezizomycotina</taxon>
        <taxon>Sordariomycetes</taxon>
        <taxon>Xylariomycetidae</taxon>
        <taxon>Amphisphaeriales</taxon>
        <taxon>Apiosporaceae</taxon>
        <taxon>Neoarthrinium</taxon>
    </lineage>
</organism>
<gene>
    <name evidence="2" type="ORF">JX265_011326</name>
</gene>
<reference evidence="2" key="1">
    <citation type="submission" date="2021-03" db="EMBL/GenBank/DDBJ databases">
        <title>Revisited historic fungal species revealed as producer of novel bioactive compounds through whole genome sequencing and comparative genomics.</title>
        <authorList>
            <person name="Vignolle G.A."/>
            <person name="Hochenegger N."/>
            <person name="Mach R.L."/>
            <person name="Mach-Aigner A.R."/>
            <person name="Javad Rahimi M."/>
            <person name="Salim K.A."/>
            <person name="Chan C.M."/>
            <person name="Lim L.B.L."/>
            <person name="Cai F."/>
            <person name="Druzhinina I.S."/>
            <person name="U'Ren J.M."/>
            <person name="Derntl C."/>
        </authorList>
    </citation>
    <scope>NUCLEOTIDE SEQUENCE</scope>
    <source>
        <strain evidence="2">TUCIM 5799</strain>
    </source>
</reference>
<feature type="compositionally biased region" description="Basic and acidic residues" evidence="1">
    <location>
        <begin position="307"/>
        <end position="323"/>
    </location>
</feature>
<evidence type="ECO:0000313" key="3">
    <source>
        <dbReference type="Proteomes" id="UP000829685"/>
    </source>
</evidence>
<name>A0A9Q0AHN8_9PEZI</name>
<proteinExistence type="predicted"/>
<dbReference type="EMBL" id="JAFIMR010000041">
    <property type="protein sequence ID" value="KAI1857125.1"/>
    <property type="molecule type" value="Genomic_DNA"/>
</dbReference>
<accession>A0A9Q0AHN8</accession>
<evidence type="ECO:0000313" key="2">
    <source>
        <dbReference type="EMBL" id="KAI1857125.1"/>
    </source>
</evidence>
<feature type="compositionally biased region" description="Basic and acidic residues" evidence="1">
    <location>
        <begin position="428"/>
        <end position="451"/>
    </location>
</feature>
<feature type="compositionally biased region" description="Polar residues" evidence="1">
    <location>
        <begin position="580"/>
        <end position="603"/>
    </location>
</feature>
<feature type="compositionally biased region" description="Low complexity" evidence="1">
    <location>
        <begin position="548"/>
        <end position="560"/>
    </location>
</feature>
<comment type="caution">
    <text evidence="2">The sequence shown here is derived from an EMBL/GenBank/DDBJ whole genome shotgun (WGS) entry which is preliminary data.</text>
</comment>
<evidence type="ECO:0000256" key="1">
    <source>
        <dbReference type="SAM" id="MobiDB-lite"/>
    </source>
</evidence>
<feature type="compositionally biased region" description="Basic and acidic residues" evidence="1">
    <location>
        <begin position="380"/>
        <end position="399"/>
    </location>
</feature>
<sequence>MSVLAVPDGGLHLGSSDASELLPMQAFGLALNDGVIEDMIRCVQNGQKIELFLGSNPSLQYGDEEEPLKPTSDSFDYDLYLTNLAESSTKAQRLPYPTMSILKKPPTVKGAKPNVRVEKVVKGGKSAKSKLLPQGKSAMAMALSSSGTTRSLPSSPALKGVGSPSHNPAIAAAQQLMEKNKEQRTTVVHELAVQDQNYDYLKDRWSGSEADLKNILGKVGDKKGDRWSLSKNYWKELDVWNYNYEPSQNRQLAIDNAKKQYDRQRLGTTDPAWERLLEEKDRGKGIILSKLQAALAKGNMTPAAKPAKADDASSKNSSDESVKAKAGGEAMARSSSQPVGAKPNRVGDREVQSKKLLSNKATTKKPTTTTKKAAPVSKAKAADKGTKKFLSEEYVHDTSSEDEAPLAATSTSKPKPAHSPVHKSAPKPMEKPVEKPKERSPAPIVKPRERSPAPAAKPKSKPTIRAPRPAGNIAARAASSTSQKRPREEEDSSSSSGAPLSKRTKPKETTTMTKPLSSNTALKHRPSDASQNSRGTPSNVSYKSKNTSPAKSSPLASSPPTNASDLEDNSQSQHHDGHRQSSAAPRTNGHTATVNGHTPNGVSSAVKRPPGSQIHTSSQPPTKKARVSHDVITKAHSFDLVYDQYKVLHEQLTRMADPPEEKLERLHKMRRRLVSLKTEIRQQVGLTA</sequence>
<feature type="region of interest" description="Disordered" evidence="1">
    <location>
        <begin position="299"/>
        <end position="628"/>
    </location>
</feature>
<keyword evidence="3" id="KW-1185">Reference proteome</keyword>
<protein>
    <submittedName>
        <fullName evidence="2">Uncharacterized protein</fullName>
    </submittedName>
</protein>
<dbReference type="AlphaFoldDB" id="A0A9Q0AHN8"/>
<dbReference type="SUPFAM" id="SSF46785">
    <property type="entry name" value="Winged helix' DNA-binding domain"/>
    <property type="match status" value="1"/>
</dbReference>
<feature type="compositionally biased region" description="Low complexity" evidence="1">
    <location>
        <begin position="360"/>
        <end position="379"/>
    </location>
</feature>